<dbReference type="AlphaFoldDB" id="A0A315UU71"/>
<keyword evidence="8" id="KW-0812">Transmembrane</keyword>
<keyword evidence="12" id="KW-1185">Reference proteome</keyword>
<evidence type="ECO:0000256" key="1">
    <source>
        <dbReference type="ARBA" id="ARBA00004236"/>
    </source>
</evidence>
<feature type="transmembrane region" description="Helical" evidence="8">
    <location>
        <begin position="558"/>
        <end position="580"/>
    </location>
</feature>
<dbReference type="PROSITE" id="PS50835">
    <property type="entry name" value="IG_LIKE"/>
    <property type="match status" value="8"/>
</dbReference>
<dbReference type="SUPFAM" id="SSF48726">
    <property type="entry name" value="Immunoglobulin"/>
    <property type="match status" value="7"/>
</dbReference>
<proteinExistence type="predicted"/>
<feature type="domain" description="Ig-like" evidence="10">
    <location>
        <begin position="139"/>
        <end position="256"/>
    </location>
</feature>
<feature type="domain" description="Ig-like" evidence="10">
    <location>
        <begin position="462"/>
        <end position="543"/>
    </location>
</feature>
<dbReference type="Pfam" id="PF07686">
    <property type="entry name" value="V-set"/>
    <property type="match status" value="5"/>
</dbReference>
<dbReference type="PANTHER" id="PTHR19433:SF127">
    <property type="entry name" value="NITR9"/>
    <property type="match status" value="1"/>
</dbReference>
<keyword evidence="5 8" id="KW-0472">Membrane</keyword>
<feature type="domain" description="Ig-like" evidence="10">
    <location>
        <begin position="26"/>
        <end position="118"/>
    </location>
</feature>
<evidence type="ECO:0000313" key="11">
    <source>
        <dbReference type="EMBL" id="PWA14762.1"/>
    </source>
</evidence>
<feature type="chain" id="PRO_5016255017" description="Ig-like domain-containing protein" evidence="9">
    <location>
        <begin position="22"/>
        <end position="1261"/>
    </location>
</feature>
<feature type="domain" description="Ig-like" evidence="10">
    <location>
        <begin position="770"/>
        <end position="879"/>
    </location>
</feature>
<gene>
    <name evidence="11" type="ORF">CCH79_00014509</name>
</gene>
<evidence type="ECO:0000256" key="2">
    <source>
        <dbReference type="ARBA" id="ARBA00022475"/>
    </source>
</evidence>
<feature type="signal peptide" evidence="9">
    <location>
        <begin position="1"/>
        <end position="21"/>
    </location>
</feature>
<evidence type="ECO:0000313" key="12">
    <source>
        <dbReference type="Proteomes" id="UP000250572"/>
    </source>
</evidence>
<dbReference type="STRING" id="33528.ENSGAFP00000002656"/>
<keyword evidence="7" id="KW-0325">Glycoprotein</keyword>
<dbReference type="InterPro" id="IPR003599">
    <property type="entry name" value="Ig_sub"/>
</dbReference>
<name>A0A315UU71_GAMAF</name>
<keyword evidence="2" id="KW-1003">Cell membrane</keyword>
<keyword evidence="3 9" id="KW-0732">Signal</keyword>
<protein>
    <recommendedName>
        <fullName evidence="10">Ig-like domain-containing protein</fullName>
    </recommendedName>
</protein>
<evidence type="ECO:0000256" key="3">
    <source>
        <dbReference type="ARBA" id="ARBA00022729"/>
    </source>
</evidence>
<evidence type="ECO:0000256" key="5">
    <source>
        <dbReference type="ARBA" id="ARBA00023136"/>
    </source>
</evidence>
<evidence type="ECO:0000256" key="9">
    <source>
        <dbReference type="SAM" id="SignalP"/>
    </source>
</evidence>
<dbReference type="InterPro" id="IPR013783">
    <property type="entry name" value="Ig-like_fold"/>
</dbReference>
<evidence type="ECO:0000256" key="4">
    <source>
        <dbReference type="ARBA" id="ARBA00022859"/>
    </source>
</evidence>
<feature type="transmembrane region" description="Helical" evidence="8">
    <location>
        <begin position="892"/>
        <end position="915"/>
    </location>
</feature>
<dbReference type="CDD" id="cd00099">
    <property type="entry name" value="IgV"/>
    <property type="match status" value="6"/>
</dbReference>
<dbReference type="InterPro" id="IPR036179">
    <property type="entry name" value="Ig-like_dom_sf"/>
</dbReference>
<dbReference type="InterPro" id="IPR007110">
    <property type="entry name" value="Ig-like_dom"/>
</dbReference>
<dbReference type="SMART" id="SM00409">
    <property type="entry name" value="IG"/>
    <property type="match status" value="7"/>
</dbReference>
<sequence length="1261" mass="139833">MTPSGSVFCLVVVLLWRKAELNYLEKSVYQERSFMSAEVGSSVTLQCSYGTEAARYYWYKQSLGQKLQIISMSHKFDKGGTFQDEFKDNPRFFVETNDGKSQLNIYDLKPSDTGTYFCASGISFVFEFGEGVTVSVKNPVLGNTTWVRQSDSGVVQTGSSVTLNCAVQTGSCGGEHSVHWFRHSGESHPGLIYTHRGNSDECEKSQNTQTHTCMYDLPIRNLSKSHAGTYYCAVVSCGQVLFGNGTKLDVESEAVSLSLVYFLSAALIFTVILSVLLAFTLHKMHERNCCQTSEFNGRPLCQPAANTEVHQDAGDLHYAAVNANQLSRSRRCRTSTETECVYSAVTQIYSAVLSVPPSVLTFSALHLKSSFISAPARGEVTLGCSYEGDESAWICWYKQTLGQNPKLISSFFVYSPDNIFHGEFENNSRFTLIRKNQTTNQLIISNLKMSDSATYYCAFTYAQIVTFSECAISEPESVQPGDAVTLNCSVQTGSCGGERSVYWFRRSEDFHPRLFYTPGGKSDRHTHDLNVSDDGTYYCVVSSCGQIVFGNGTREGKFLVHFVTGSLAGLFLVLIMFIVYRMKNKHTNQAAVHQPTYRQPPLFICRCKLLQQWEDTKPPMRHERRGSTPVQTDKSVERSAMSGALNYFEEEEAAPKMAVFFLKTLKLRESAAIECSMKSTALNRVWYKLTAGRRLQPIATVDNRNNRSAVADEFENRFSVEFDGISNRLRISATSWDDVGTYFCGEMHWDKVQFGSGTFLFLEGLKLSSDSVVQQPETRSVQPGDSVTVSCTVQAGQCSAGLTAVLWLKNLHASPADIIYSSGDKTSSCRRTGSGESCVHKLFLKNIDSDDAGTYHCVVTACGHVLLGEGTRIIHNDVTSQRIFMVDPNSEIFISSIILTVCALSVYLGSLVWIIDETNCCFAHSTDSTQTSPRVHSVDVGNNAALQCLCHDDAAVMFYWYKQILGQEPKLMCTFYKHTKVAVFEEEFNSSRFSLDTGNHRNVVLKISDVKISDSATFHCVRGNLNDHKFCEATTLSVKGSGPTIQTLVHQSETENIKQGDSVRGKCTIQTGSCGGQHGVYWFRNSEESHPGLIYTLGVRSDPSTQTHTCVYNLPMKVPNGTYCAVASCGEILFGNRTKLDSEGEAVSLVLVYLLSGALTFTTLLAAALAFSVFKMNKGQHADSTEMSSTTASPSMQHLLWFIYSTFVPRSPKMEKTSNMLLLEWVERRQVLTAPVDQLIGQINHYVESLKSVPPSSGLQW</sequence>
<feature type="domain" description="Ig-like" evidence="10">
    <location>
        <begin position="1043"/>
        <end position="1110"/>
    </location>
</feature>
<feature type="transmembrane region" description="Helical" evidence="8">
    <location>
        <begin position="1150"/>
        <end position="1174"/>
    </location>
</feature>
<keyword evidence="4" id="KW-0391">Immunity</keyword>
<feature type="domain" description="Ig-like" evidence="10">
    <location>
        <begin position="941"/>
        <end position="1037"/>
    </location>
</feature>
<feature type="domain" description="Ig-like" evidence="10">
    <location>
        <begin position="655"/>
        <end position="744"/>
    </location>
</feature>
<dbReference type="Gene3D" id="2.60.40.10">
    <property type="entry name" value="Immunoglobulins"/>
    <property type="match status" value="8"/>
</dbReference>
<dbReference type="Proteomes" id="UP000250572">
    <property type="component" value="Unassembled WGS sequence"/>
</dbReference>
<evidence type="ECO:0000256" key="6">
    <source>
        <dbReference type="ARBA" id="ARBA00023157"/>
    </source>
</evidence>
<dbReference type="InterPro" id="IPR003598">
    <property type="entry name" value="Ig_sub2"/>
</dbReference>
<evidence type="ECO:0000256" key="7">
    <source>
        <dbReference type="ARBA" id="ARBA00023180"/>
    </source>
</evidence>
<dbReference type="GO" id="GO:0009617">
    <property type="term" value="P:response to bacterium"/>
    <property type="evidence" value="ECO:0007669"/>
    <property type="project" value="TreeGrafter"/>
</dbReference>
<comment type="caution">
    <text evidence="11">The sequence shown here is derived from an EMBL/GenBank/DDBJ whole genome shotgun (WGS) entry which is preliminary data.</text>
</comment>
<dbReference type="InterPro" id="IPR013106">
    <property type="entry name" value="Ig_V-set"/>
</dbReference>
<keyword evidence="8" id="KW-1133">Transmembrane helix</keyword>
<dbReference type="PANTHER" id="PTHR19433">
    <property type="entry name" value="T-CELL RECEPTOR ALPHA CHAIN V REGION-RELATED"/>
    <property type="match status" value="1"/>
</dbReference>
<dbReference type="EMBL" id="NHOQ01002757">
    <property type="protein sequence ID" value="PWA14762.1"/>
    <property type="molecule type" value="Genomic_DNA"/>
</dbReference>
<accession>A0A315UU71</accession>
<feature type="domain" description="Ig-like" evidence="10">
    <location>
        <begin position="357"/>
        <end position="457"/>
    </location>
</feature>
<reference evidence="11 12" key="1">
    <citation type="journal article" date="2018" name="G3 (Bethesda)">
        <title>A High-Quality Reference Genome for the Invasive Mosquitofish Gambusia affinis Using a Chicago Library.</title>
        <authorList>
            <person name="Hoffberg S.L."/>
            <person name="Troendle N.J."/>
            <person name="Glenn T.C."/>
            <person name="Mahmud O."/>
            <person name="Louha S."/>
            <person name="Chalopin D."/>
            <person name="Bennetzen J.L."/>
            <person name="Mauricio R."/>
        </authorList>
    </citation>
    <scope>NUCLEOTIDE SEQUENCE [LARGE SCALE GENOMIC DNA]</scope>
    <source>
        <strain evidence="11">NE01/NJP1002.9</strain>
        <tissue evidence="11">Muscle</tissue>
    </source>
</reference>
<dbReference type="SMART" id="SM00406">
    <property type="entry name" value="IGv"/>
    <property type="match status" value="7"/>
</dbReference>
<dbReference type="GO" id="GO:0005886">
    <property type="term" value="C:plasma membrane"/>
    <property type="evidence" value="ECO:0007669"/>
    <property type="project" value="UniProtKB-SubCell"/>
</dbReference>
<keyword evidence="6" id="KW-1015">Disulfide bond</keyword>
<dbReference type="SMART" id="SM00408">
    <property type="entry name" value="IGc2"/>
    <property type="match status" value="4"/>
</dbReference>
<feature type="transmembrane region" description="Helical" evidence="8">
    <location>
        <begin position="258"/>
        <end position="281"/>
    </location>
</feature>
<dbReference type="InterPro" id="IPR052051">
    <property type="entry name" value="TCR_complex_component"/>
</dbReference>
<dbReference type="GO" id="GO:0002376">
    <property type="term" value="P:immune system process"/>
    <property type="evidence" value="ECO:0007669"/>
    <property type="project" value="UniProtKB-KW"/>
</dbReference>
<comment type="subcellular location">
    <subcellularLocation>
        <location evidence="1">Cell membrane</location>
    </subcellularLocation>
</comment>
<evidence type="ECO:0000259" key="10">
    <source>
        <dbReference type="PROSITE" id="PS50835"/>
    </source>
</evidence>
<evidence type="ECO:0000256" key="8">
    <source>
        <dbReference type="SAM" id="Phobius"/>
    </source>
</evidence>
<organism evidence="11 12">
    <name type="scientific">Gambusia affinis</name>
    <name type="common">Western mosquitofish</name>
    <name type="synonym">Heterandria affinis</name>
    <dbReference type="NCBI Taxonomy" id="33528"/>
    <lineage>
        <taxon>Eukaryota</taxon>
        <taxon>Metazoa</taxon>
        <taxon>Chordata</taxon>
        <taxon>Craniata</taxon>
        <taxon>Vertebrata</taxon>
        <taxon>Euteleostomi</taxon>
        <taxon>Actinopterygii</taxon>
        <taxon>Neopterygii</taxon>
        <taxon>Teleostei</taxon>
        <taxon>Neoteleostei</taxon>
        <taxon>Acanthomorphata</taxon>
        <taxon>Ovalentaria</taxon>
        <taxon>Atherinomorphae</taxon>
        <taxon>Cyprinodontiformes</taxon>
        <taxon>Poeciliidae</taxon>
        <taxon>Poeciliinae</taxon>
        <taxon>Gambusia</taxon>
    </lineage>
</organism>